<dbReference type="CDD" id="cd05400">
    <property type="entry name" value="NT_2-5OAS_ClassI-CCAase"/>
    <property type="match status" value="1"/>
</dbReference>
<dbReference type="Pfam" id="PF18144">
    <property type="entry name" value="SMODS"/>
    <property type="match status" value="1"/>
</dbReference>
<proteinExistence type="predicted"/>
<comment type="caution">
    <text evidence="2">The sequence shown here is derived from an EMBL/GenBank/DDBJ whole genome shotgun (WGS) entry which is preliminary data.</text>
</comment>
<evidence type="ECO:0000313" key="2">
    <source>
        <dbReference type="EMBL" id="MBA9082098.1"/>
    </source>
</evidence>
<evidence type="ECO:0000256" key="1">
    <source>
        <dbReference type="ARBA" id="ARBA00023118"/>
    </source>
</evidence>
<reference evidence="2 3" key="1">
    <citation type="submission" date="2020-08" db="EMBL/GenBank/DDBJ databases">
        <title>The Agave Microbiome: Exploring the role of microbial communities in plant adaptations to desert environments.</title>
        <authorList>
            <person name="Partida-Martinez L.P."/>
        </authorList>
    </citation>
    <scope>NUCLEOTIDE SEQUENCE [LARGE SCALE GENOMIC DNA]</scope>
    <source>
        <strain evidence="2 3">RAT4</strain>
    </source>
</reference>
<evidence type="ECO:0000313" key="3">
    <source>
        <dbReference type="Proteomes" id="UP000582085"/>
    </source>
</evidence>
<dbReference type="InterPro" id="IPR006116">
    <property type="entry name" value="NT_2-5OAS_ClassI-CCAase"/>
</dbReference>
<dbReference type="EMBL" id="JACJIO010000024">
    <property type="protein sequence ID" value="MBA9082098.1"/>
    <property type="molecule type" value="Genomic_DNA"/>
</dbReference>
<sequence>MAVLSKQFRDALAAIEPAEDAEHAAEAHEEVRRVLNSREDFKDWGLETLLIGSYRRQVSIRRVKDADVFCQLPDLPVDVDPQDLLDRFLSALSEEYGDRVSRNDRSVKVDFPVYDLHVDVVPARPVGDLWEIPNKGEGWETTHPLRFNELTSGCNATHDKKYVPTVKLLRQTRRALMGTAKPGGFFVEVAAFHAFQNIPTEGAPDLPSSIAEYYTVALEAMVPLLRAHADGSAPLLNPAVPGQKLHVRATTEELEAVVAAWEHAATSARVALDEIDDHAAAQAFHELLGLTTEGEAVFPLLPRSAGTEQAASVRPGYASLPSGDSPTFG</sequence>
<name>A0ABR6E1F9_9MICC</name>
<evidence type="ECO:0008006" key="4">
    <source>
        <dbReference type="Google" id="ProtNLM"/>
    </source>
</evidence>
<dbReference type="Gene3D" id="3.30.460.10">
    <property type="entry name" value="Beta Polymerase, domain 2"/>
    <property type="match status" value="1"/>
</dbReference>
<dbReference type="InterPro" id="IPR043519">
    <property type="entry name" value="NT_sf"/>
</dbReference>
<gene>
    <name evidence="2" type="ORF">FHR79_002234</name>
</gene>
<protein>
    <recommendedName>
        <fullName evidence="4">Nucleotidyltransferase</fullName>
    </recommendedName>
</protein>
<dbReference type="RefSeq" id="WP_127435241.1">
    <property type="nucleotide sequence ID" value="NZ_JACJIO010000024.1"/>
</dbReference>
<keyword evidence="3" id="KW-1185">Reference proteome</keyword>
<keyword evidence="1" id="KW-0051">Antiviral defense</keyword>
<accession>A0ABR6E1F9</accession>
<dbReference type="SUPFAM" id="SSF81301">
    <property type="entry name" value="Nucleotidyltransferase"/>
    <property type="match status" value="1"/>
</dbReference>
<dbReference type="Proteomes" id="UP000582085">
    <property type="component" value="Unassembled WGS sequence"/>
</dbReference>
<organism evidence="2 3">
    <name type="scientific">Micrococcus aloeverae</name>
    <dbReference type="NCBI Taxonomy" id="1391911"/>
    <lineage>
        <taxon>Bacteria</taxon>
        <taxon>Bacillati</taxon>
        <taxon>Actinomycetota</taxon>
        <taxon>Actinomycetes</taxon>
        <taxon>Micrococcales</taxon>
        <taxon>Micrococcaceae</taxon>
        <taxon>Micrococcus</taxon>
    </lineage>
</organism>